<keyword evidence="1" id="KW-0805">Transcription regulation</keyword>
<dbReference type="Gene3D" id="1.10.357.10">
    <property type="entry name" value="Tetracycline Repressor, domain 2"/>
    <property type="match status" value="1"/>
</dbReference>
<dbReference type="Pfam" id="PF00440">
    <property type="entry name" value="TetR_N"/>
    <property type="match status" value="1"/>
</dbReference>
<dbReference type="PANTHER" id="PTHR30055:SF220">
    <property type="entry name" value="TETR-FAMILY REGULATORY PROTEIN"/>
    <property type="match status" value="1"/>
</dbReference>
<protein>
    <submittedName>
        <fullName evidence="6">TetR/AcrR family transcriptional regulator</fullName>
    </submittedName>
</protein>
<evidence type="ECO:0000313" key="7">
    <source>
        <dbReference type="Proteomes" id="UP001143362"/>
    </source>
</evidence>
<organism evidence="6 7">
    <name type="scientific">Candidatus Litorirhabdus singularis</name>
    <dbReference type="NCBI Taxonomy" id="2518993"/>
    <lineage>
        <taxon>Bacteria</taxon>
        <taxon>Pseudomonadati</taxon>
        <taxon>Pseudomonadota</taxon>
        <taxon>Gammaproteobacteria</taxon>
        <taxon>Cellvibrionales</taxon>
        <taxon>Halieaceae</taxon>
        <taxon>Candidatus Litorirhabdus</taxon>
    </lineage>
</organism>
<dbReference type="Proteomes" id="UP001143362">
    <property type="component" value="Unassembled WGS sequence"/>
</dbReference>
<dbReference type="PANTHER" id="PTHR30055">
    <property type="entry name" value="HTH-TYPE TRANSCRIPTIONAL REGULATOR RUTR"/>
    <property type="match status" value="1"/>
</dbReference>
<evidence type="ECO:0000256" key="3">
    <source>
        <dbReference type="ARBA" id="ARBA00023163"/>
    </source>
</evidence>
<evidence type="ECO:0000313" key="6">
    <source>
        <dbReference type="EMBL" id="MCX2980281.1"/>
    </source>
</evidence>
<dbReference type="PRINTS" id="PR00455">
    <property type="entry name" value="HTHTETR"/>
</dbReference>
<comment type="caution">
    <text evidence="6">The sequence shown here is derived from an EMBL/GenBank/DDBJ whole genome shotgun (WGS) entry which is preliminary data.</text>
</comment>
<dbReference type="InterPro" id="IPR036271">
    <property type="entry name" value="Tet_transcr_reg_TetR-rel_C_sf"/>
</dbReference>
<reference evidence="6" key="1">
    <citation type="submission" date="2019-02" db="EMBL/GenBank/DDBJ databases">
        <authorList>
            <person name="Li S.-H."/>
        </authorList>
    </citation>
    <scope>NUCLEOTIDE SEQUENCE</scope>
    <source>
        <strain evidence="6">IMCC14734</strain>
    </source>
</reference>
<keyword evidence="3" id="KW-0804">Transcription</keyword>
<keyword evidence="2 4" id="KW-0238">DNA-binding</keyword>
<dbReference type="InterPro" id="IPR050109">
    <property type="entry name" value="HTH-type_TetR-like_transc_reg"/>
</dbReference>
<evidence type="ECO:0000259" key="5">
    <source>
        <dbReference type="PROSITE" id="PS50977"/>
    </source>
</evidence>
<proteinExistence type="predicted"/>
<sequence length="205" mass="22385">MTAAKPAYHHGDLRSALLQAALEVIDDTGPQGLTIREVARRAGVSHAAPYRHFADKDDLILAVVEQGFELMHTNMMADKAAAGPDPLDQFSASGMAYLHFAMHYPAYYRVMFSGDLLSSSGQDSLRHTSTAAFEQMLTDLKLCQRMGILREGDTMLQAVAILSTVHGFVSLANDNRISHLVGAEYSMQEIQDFVLAAIFQGLAVQ</sequence>
<dbReference type="SUPFAM" id="SSF46689">
    <property type="entry name" value="Homeodomain-like"/>
    <property type="match status" value="1"/>
</dbReference>
<dbReference type="EMBL" id="SHNN01000001">
    <property type="protein sequence ID" value="MCX2980281.1"/>
    <property type="molecule type" value="Genomic_DNA"/>
</dbReference>
<accession>A0ABT3TES3</accession>
<dbReference type="Pfam" id="PF13305">
    <property type="entry name" value="TetR_C_33"/>
    <property type="match status" value="1"/>
</dbReference>
<evidence type="ECO:0000256" key="1">
    <source>
        <dbReference type="ARBA" id="ARBA00023015"/>
    </source>
</evidence>
<name>A0ABT3TES3_9GAMM</name>
<dbReference type="InterPro" id="IPR009057">
    <property type="entry name" value="Homeodomain-like_sf"/>
</dbReference>
<dbReference type="SUPFAM" id="SSF48498">
    <property type="entry name" value="Tetracyclin repressor-like, C-terminal domain"/>
    <property type="match status" value="1"/>
</dbReference>
<evidence type="ECO:0000256" key="2">
    <source>
        <dbReference type="ARBA" id="ARBA00023125"/>
    </source>
</evidence>
<dbReference type="PROSITE" id="PS50977">
    <property type="entry name" value="HTH_TETR_2"/>
    <property type="match status" value="1"/>
</dbReference>
<keyword evidence="7" id="KW-1185">Reference proteome</keyword>
<dbReference type="RefSeq" id="WP_279244258.1">
    <property type="nucleotide sequence ID" value="NZ_SHNN01000001.1"/>
</dbReference>
<dbReference type="InterPro" id="IPR025996">
    <property type="entry name" value="MT1864/Rv1816-like_C"/>
</dbReference>
<gene>
    <name evidence="6" type="ORF">EYC98_05285</name>
</gene>
<evidence type="ECO:0000256" key="4">
    <source>
        <dbReference type="PROSITE-ProRule" id="PRU00335"/>
    </source>
</evidence>
<dbReference type="InterPro" id="IPR001647">
    <property type="entry name" value="HTH_TetR"/>
</dbReference>
<feature type="domain" description="HTH tetR-type" evidence="5">
    <location>
        <begin position="11"/>
        <end position="71"/>
    </location>
</feature>
<feature type="DNA-binding region" description="H-T-H motif" evidence="4">
    <location>
        <begin position="34"/>
        <end position="53"/>
    </location>
</feature>